<feature type="region of interest" description="Disordered" evidence="1">
    <location>
        <begin position="367"/>
        <end position="431"/>
    </location>
</feature>
<feature type="compositionally biased region" description="Basic and acidic residues" evidence="1">
    <location>
        <begin position="516"/>
        <end position="528"/>
    </location>
</feature>
<evidence type="ECO:0000313" key="2">
    <source>
        <dbReference type="EMBL" id="EGT58348.1"/>
    </source>
</evidence>
<reference evidence="3" key="1">
    <citation type="submission" date="2011-07" db="EMBL/GenBank/DDBJ databases">
        <authorList>
            <consortium name="Caenorhabditis brenneri Sequencing and Analysis Consortium"/>
            <person name="Wilson R.K."/>
        </authorList>
    </citation>
    <scope>NUCLEOTIDE SEQUENCE [LARGE SCALE GENOMIC DNA]</scope>
    <source>
        <strain evidence="3">PB2801</strain>
    </source>
</reference>
<dbReference type="InterPro" id="IPR039908">
    <property type="entry name" value="Sepa-1"/>
</dbReference>
<dbReference type="eggNOG" id="ENOG502RT8B">
    <property type="taxonomic scope" value="Eukaryota"/>
</dbReference>
<dbReference type="PANTHER" id="PTHR21504">
    <property type="entry name" value="IG-LIKE DOMAIN-CONTAINING PROTEIN-RELATED-RELATED"/>
    <property type="match status" value="1"/>
</dbReference>
<keyword evidence="3" id="KW-1185">Reference proteome</keyword>
<dbReference type="OrthoDB" id="5911241at2759"/>
<feature type="compositionally biased region" description="Low complexity" evidence="1">
    <location>
        <begin position="465"/>
        <end position="474"/>
    </location>
</feature>
<organism evidence="3">
    <name type="scientific">Caenorhabditis brenneri</name>
    <name type="common">Nematode worm</name>
    <dbReference type="NCBI Taxonomy" id="135651"/>
    <lineage>
        <taxon>Eukaryota</taxon>
        <taxon>Metazoa</taxon>
        <taxon>Ecdysozoa</taxon>
        <taxon>Nematoda</taxon>
        <taxon>Chromadorea</taxon>
        <taxon>Rhabditida</taxon>
        <taxon>Rhabditina</taxon>
        <taxon>Rhabditomorpha</taxon>
        <taxon>Rhabditoidea</taxon>
        <taxon>Rhabditidae</taxon>
        <taxon>Peloderinae</taxon>
        <taxon>Caenorhabditis</taxon>
    </lineage>
</organism>
<gene>
    <name evidence="2" type="ORF">CAEBREN_07560</name>
</gene>
<dbReference type="GO" id="GO:0006914">
    <property type="term" value="P:autophagy"/>
    <property type="evidence" value="ECO:0007669"/>
    <property type="project" value="InterPro"/>
</dbReference>
<dbReference type="Proteomes" id="UP000008068">
    <property type="component" value="Unassembled WGS sequence"/>
</dbReference>
<protein>
    <submittedName>
        <fullName evidence="2">Uncharacterized protein</fullName>
    </submittedName>
</protein>
<proteinExistence type="predicted"/>
<feature type="region of interest" description="Disordered" evidence="1">
    <location>
        <begin position="459"/>
        <end position="480"/>
    </location>
</feature>
<dbReference type="InParanoid" id="G0NDI3"/>
<dbReference type="AlphaFoldDB" id="G0NDI3"/>
<dbReference type="EMBL" id="GL379868">
    <property type="protein sequence ID" value="EGT58348.1"/>
    <property type="molecule type" value="Genomic_DNA"/>
</dbReference>
<dbReference type="STRING" id="135651.G0NDI3"/>
<feature type="compositionally biased region" description="Polar residues" evidence="1">
    <location>
        <begin position="420"/>
        <end position="431"/>
    </location>
</feature>
<feature type="compositionally biased region" description="Basic and acidic residues" evidence="1">
    <location>
        <begin position="494"/>
        <end position="506"/>
    </location>
</feature>
<sequence length="528" mass="60571">MSSPSASLSPTPPLPAPKDLSVTCPHTGKLVISIRGEPASFLYEFDQTHQKFFDHKCRCQYLATENDLEIVLSWYSKDLRATVLECFNKINDKTQFYIFDVNSGGLKEVEVPPGDVAYKPSDQSQHAVMATIRVNEQEHYVIERSEDGSLKKFFCKYGQYLQMPSLILNTLLLRDIETPAPQLEAPEPDESNDPEDQSWQEYFNSLSLFKFKYCASTNSNLIYALNRKTGEYKSFQYDSGQILYIETPNSNFFYEISEIDLVPLYMEKFNDEDVLFVENVKSQRIEQYVFEPIDRQFVQVYHPELAYNPRKIAQCSMIFQCGGAGNLRFLIGKYPNGRLKVEQFSDDVNSWMLLNPREVRTIVWQKEQKEKARMRRKRPRSGEVEEEERNGETQAKRKKEKEKRKAENSRGNLVAVSPNLPGSTNKTYSVPSQPLTSAITDVLENSTSQLQINCVTMNAPNQQPSTSTALSSSSQIPTFDDECSEFERAFSQIKEQERLKDQEKRNGTASVPIELDSDRLEHCESPPI</sequence>
<accession>G0NDI3</accession>
<dbReference type="OMA" id="HYVINTG"/>
<name>G0NDI3_CAEBE</name>
<evidence type="ECO:0000313" key="3">
    <source>
        <dbReference type="Proteomes" id="UP000008068"/>
    </source>
</evidence>
<dbReference type="HOGENOM" id="CLU_516040_0_0_1"/>
<feature type="region of interest" description="Disordered" evidence="1">
    <location>
        <begin position="494"/>
        <end position="528"/>
    </location>
</feature>
<evidence type="ECO:0000256" key="1">
    <source>
        <dbReference type="SAM" id="MobiDB-lite"/>
    </source>
</evidence>